<keyword evidence="2" id="KW-1185">Reference proteome</keyword>
<reference evidence="3" key="1">
    <citation type="submission" date="2025-08" db="UniProtKB">
        <authorList>
            <consortium name="RefSeq"/>
        </authorList>
    </citation>
    <scope>IDENTIFICATION</scope>
</reference>
<keyword evidence="1" id="KW-0812">Transmembrane</keyword>
<sequence length="239" mass="28205">MQRICADTELPSNFDDWTVQEQSDWMYYNMTDLYKNVPESLQNLIPSATRPLDFNRSLNALPEWMDPEKYHRGQKFVRENYFSIIMAFIFGSIYGYTFEDALKPIIIGGNSHTPYLAFKRYLNTLKRILAWYDGEPWSKGTEAYRDMQIARNKHITISTKVSLLDNKQYQAASKFEQPWCPEYETLMKDFALTCPFEKLGQRPYKILDNMSRKPKDLNNMLMAVTQAHFIMLPVLYPQK</sequence>
<organism evidence="2 3">
    <name type="scientific">Dinoponera quadriceps</name>
    <name type="common">South American ant</name>
    <dbReference type="NCBI Taxonomy" id="609295"/>
    <lineage>
        <taxon>Eukaryota</taxon>
        <taxon>Metazoa</taxon>
        <taxon>Ecdysozoa</taxon>
        <taxon>Arthropoda</taxon>
        <taxon>Hexapoda</taxon>
        <taxon>Insecta</taxon>
        <taxon>Pterygota</taxon>
        <taxon>Neoptera</taxon>
        <taxon>Endopterygota</taxon>
        <taxon>Hymenoptera</taxon>
        <taxon>Apocrita</taxon>
        <taxon>Aculeata</taxon>
        <taxon>Formicoidea</taxon>
        <taxon>Formicidae</taxon>
        <taxon>Ponerinae</taxon>
        <taxon>Ponerini</taxon>
        <taxon>Dinoponera</taxon>
    </lineage>
</organism>
<dbReference type="RefSeq" id="XP_014484377.1">
    <property type="nucleotide sequence ID" value="XM_014628891.1"/>
</dbReference>
<gene>
    <name evidence="3" type="primary">LOC106749448</name>
</gene>
<evidence type="ECO:0000313" key="3">
    <source>
        <dbReference type="RefSeq" id="XP_014484377.1"/>
    </source>
</evidence>
<name>A0A6P3Y237_DINQU</name>
<evidence type="ECO:0000313" key="2">
    <source>
        <dbReference type="Proteomes" id="UP000515204"/>
    </source>
</evidence>
<proteinExistence type="predicted"/>
<keyword evidence="1" id="KW-0472">Membrane</keyword>
<dbReference type="Proteomes" id="UP000515204">
    <property type="component" value="Unplaced"/>
</dbReference>
<dbReference type="KEGG" id="dqu:106749448"/>
<dbReference type="PANTHER" id="PTHR37159:SF1">
    <property type="entry name" value="GH11867P"/>
    <property type="match status" value="1"/>
</dbReference>
<protein>
    <submittedName>
        <fullName evidence="3">Uncharacterized protein LOC106749448</fullName>
    </submittedName>
</protein>
<keyword evidence="1" id="KW-1133">Transmembrane helix</keyword>
<dbReference type="GeneID" id="106749448"/>
<accession>A0A6P3Y237</accession>
<dbReference type="OrthoDB" id="6361347at2759"/>
<dbReference type="AlphaFoldDB" id="A0A6P3Y237"/>
<feature type="non-terminal residue" evidence="3">
    <location>
        <position position="239"/>
    </location>
</feature>
<dbReference type="PANTHER" id="PTHR37159">
    <property type="entry name" value="GH11867P"/>
    <property type="match status" value="1"/>
</dbReference>
<evidence type="ECO:0000256" key="1">
    <source>
        <dbReference type="SAM" id="Phobius"/>
    </source>
</evidence>
<feature type="transmembrane region" description="Helical" evidence="1">
    <location>
        <begin position="81"/>
        <end position="98"/>
    </location>
</feature>